<dbReference type="SUPFAM" id="SSF55729">
    <property type="entry name" value="Acyl-CoA N-acyltransferases (Nat)"/>
    <property type="match status" value="1"/>
</dbReference>
<feature type="domain" description="N-acetyltransferase" evidence="1">
    <location>
        <begin position="40"/>
        <end position="196"/>
    </location>
</feature>
<dbReference type="InterPro" id="IPR000182">
    <property type="entry name" value="GNAT_dom"/>
</dbReference>
<dbReference type="InterPro" id="IPR016181">
    <property type="entry name" value="Acyl_CoA_acyltransferase"/>
</dbReference>
<gene>
    <name evidence="2" type="ORF">PISL3812_06321</name>
</gene>
<dbReference type="CDD" id="cd04301">
    <property type="entry name" value="NAT_SF"/>
    <property type="match status" value="1"/>
</dbReference>
<evidence type="ECO:0000313" key="2">
    <source>
        <dbReference type="EMBL" id="CRG89285.1"/>
    </source>
</evidence>
<dbReference type="Proteomes" id="UP000054383">
    <property type="component" value="Unassembled WGS sequence"/>
</dbReference>
<protein>
    <recommendedName>
        <fullName evidence="1">N-acetyltransferase domain-containing protein</fullName>
    </recommendedName>
</protein>
<evidence type="ECO:0000313" key="3">
    <source>
        <dbReference type="Proteomes" id="UP000054383"/>
    </source>
</evidence>
<dbReference type="GO" id="GO:0016747">
    <property type="term" value="F:acyltransferase activity, transferring groups other than amino-acyl groups"/>
    <property type="evidence" value="ECO:0007669"/>
    <property type="project" value="InterPro"/>
</dbReference>
<evidence type="ECO:0000259" key="1">
    <source>
        <dbReference type="PROSITE" id="PS51186"/>
    </source>
</evidence>
<dbReference type="PROSITE" id="PS51186">
    <property type="entry name" value="GNAT"/>
    <property type="match status" value="1"/>
</dbReference>
<dbReference type="AlphaFoldDB" id="A0A0U1M119"/>
<keyword evidence="3" id="KW-1185">Reference proteome</keyword>
<dbReference type="Pfam" id="PF00583">
    <property type="entry name" value="Acetyltransf_1"/>
    <property type="match status" value="1"/>
</dbReference>
<name>A0A0U1M119_TALIS</name>
<accession>A0A0U1M119</accession>
<organism evidence="2 3">
    <name type="scientific">Talaromyces islandicus</name>
    <name type="common">Penicillium islandicum</name>
    <dbReference type="NCBI Taxonomy" id="28573"/>
    <lineage>
        <taxon>Eukaryota</taxon>
        <taxon>Fungi</taxon>
        <taxon>Dikarya</taxon>
        <taxon>Ascomycota</taxon>
        <taxon>Pezizomycotina</taxon>
        <taxon>Eurotiomycetes</taxon>
        <taxon>Eurotiomycetidae</taxon>
        <taxon>Eurotiales</taxon>
        <taxon>Trichocomaceae</taxon>
        <taxon>Talaromyces</taxon>
        <taxon>Talaromyces sect. Islandici</taxon>
    </lineage>
</organism>
<sequence length="292" mass="31980">MISAEHAKVFTHDWSITIPERPSVRYIHTPLSRLDEWLGMLTNPANRPHDATLRSKEWDQAAMEELRATTIKKHHRALTEFDGLSMMVLVDGQLVGGGNYSLLPTGEVNLGMMFEESARGKGLGKLTMQVLIKLGQRLGIKRLEAGTMKSNQAMQALMARLNIPGRDEIKEAPGRGVVAEILYDIPETVEWEIDLQLEFGGPMAENGEGEAVYPPVLGPSWNGNVIVSTLLSGLGGQKCPDVAPAVGVLCVHATQQDQKTCLSIGGAALLSQPYRRRAPRRLPRSLSFIVLV</sequence>
<dbReference type="OrthoDB" id="4224637at2759"/>
<reference evidence="2 3" key="1">
    <citation type="submission" date="2015-04" db="EMBL/GenBank/DDBJ databases">
        <authorList>
            <person name="Syromyatnikov M.Y."/>
            <person name="Popov V.N."/>
        </authorList>
    </citation>
    <scope>NUCLEOTIDE SEQUENCE [LARGE SCALE GENOMIC DNA]</scope>
    <source>
        <strain evidence="2">WF-38-12</strain>
    </source>
</reference>
<dbReference type="Gene3D" id="3.40.630.30">
    <property type="match status" value="1"/>
</dbReference>
<dbReference type="OMA" id="RFFTKDW"/>
<dbReference type="EMBL" id="CVMT01000006">
    <property type="protein sequence ID" value="CRG89285.1"/>
    <property type="molecule type" value="Genomic_DNA"/>
</dbReference>
<proteinExistence type="predicted"/>